<keyword evidence="2 4" id="KW-0863">Zinc-finger</keyword>
<feature type="domain" description="C3H1-type" evidence="6">
    <location>
        <begin position="167"/>
        <end position="194"/>
    </location>
</feature>
<gene>
    <name evidence="7" type="ORF">SNEC2469_LOCUS25195</name>
</gene>
<feature type="region of interest" description="Disordered" evidence="5">
    <location>
        <begin position="293"/>
        <end position="351"/>
    </location>
</feature>
<proteinExistence type="predicted"/>
<feature type="region of interest" description="Disordered" evidence="5">
    <location>
        <begin position="192"/>
        <end position="238"/>
    </location>
</feature>
<evidence type="ECO:0000256" key="2">
    <source>
        <dbReference type="ARBA" id="ARBA00022771"/>
    </source>
</evidence>
<reference evidence="7" key="1">
    <citation type="submission" date="2021-02" db="EMBL/GenBank/DDBJ databases">
        <authorList>
            <person name="Dougan E. K."/>
            <person name="Rhodes N."/>
            <person name="Thang M."/>
            <person name="Chan C."/>
        </authorList>
    </citation>
    <scope>NUCLEOTIDE SEQUENCE</scope>
</reference>
<feature type="zinc finger region" description="C3H1-type" evidence="4">
    <location>
        <begin position="167"/>
        <end position="194"/>
    </location>
</feature>
<evidence type="ECO:0000259" key="6">
    <source>
        <dbReference type="PROSITE" id="PS50103"/>
    </source>
</evidence>
<dbReference type="GO" id="GO:0008270">
    <property type="term" value="F:zinc ion binding"/>
    <property type="evidence" value="ECO:0007669"/>
    <property type="project" value="UniProtKB-KW"/>
</dbReference>
<feature type="compositionally biased region" description="Basic and acidic residues" evidence="5">
    <location>
        <begin position="204"/>
        <end position="219"/>
    </location>
</feature>
<keyword evidence="8" id="KW-1185">Reference proteome</keyword>
<feature type="compositionally biased region" description="Polar residues" evidence="5">
    <location>
        <begin position="1"/>
        <end position="22"/>
    </location>
</feature>
<feature type="compositionally biased region" description="Basic and acidic residues" evidence="5">
    <location>
        <begin position="304"/>
        <end position="341"/>
    </location>
</feature>
<evidence type="ECO:0000313" key="8">
    <source>
        <dbReference type="Proteomes" id="UP000601435"/>
    </source>
</evidence>
<dbReference type="SMART" id="SM00356">
    <property type="entry name" value="ZnF_C3H1"/>
    <property type="match status" value="1"/>
</dbReference>
<keyword evidence="1 4" id="KW-0479">Metal-binding</keyword>
<dbReference type="SUPFAM" id="SSF90229">
    <property type="entry name" value="CCCH zinc finger"/>
    <property type="match status" value="1"/>
</dbReference>
<evidence type="ECO:0000313" key="7">
    <source>
        <dbReference type="EMBL" id="CAE7836790.1"/>
    </source>
</evidence>
<evidence type="ECO:0000256" key="4">
    <source>
        <dbReference type="PROSITE-ProRule" id="PRU00723"/>
    </source>
</evidence>
<comment type="caution">
    <text evidence="7">The sequence shown here is derived from an EMBL/GenBank/DDBJ whole genome shotgun (WGS) entry which is preliminary data.</text>
</comment>
<feature type="region of interest" description="Disordered" evidence="5">
    <location>
        <begin position="1"/>
        <end position="168"/>
    </location>
</feature>
<dbReference type="OrthoDB" id="432839at2759"/>
<dbReference type="InterPro" id="IPR000571">
    <property type="entry name" value="Znf_CCCH"/>
</dbReference>
<dbReference type="InterPro" id="IPR036855">
    <property type="entry name" value="Znf_CCCH_sf"/>
</dbReference>
<evidence type="ECO:0000256" key="3">
    <source>
        <dbReference type="ARBA" id="ARBA00022833"/>
    </source>
</evidence>
<organism evidence="7 8">
    <name type="scientific">Symbiodinium necroappetens</name>
    <dbReference type="NCBI Taxonomy" id="1628268"/>
    <lineage>
        <taxon>Eukaryota</taxon>
        <taxon>Sar</taxon>
        <taxon>Alveolata</taxon>
        <taxon>Dinophyceae</taxon>
        <taxon>Suessiales</taxon>
        <taxon>Symbiodiniaceae</taxon>
        <taxon>Symbiodinium</taxon>
    </lineage>
</organism>
<accession>A0A812ZRQ2</accession>
<protein>
    <recommendedName>
        <fullName evidence="6">C3H1-type domain-containing protein</fullName>
    </recommendedName>
</protein>
<dbReference type="Gene3D" id="4.10.1000.10">
    <property type="entry name" value="Zinc finger, CCCH-type"/>
    <property type="match status" value="1"/>
</dbReference>
<evidence type="ECO:0000256" key="1">
    <source>
        <dbReference type="ARBA" id="ARBA00022723"/>
    </source>
</evidence>
<keyword evidence="3 4" id="KW-0862">Zinc</keyword>
<dbReference type="AlphaFoldDB" id="A0A812ZRQ2"/>
<dbReference type="EMBL" id="CAJNJA010049353">
    <property type="protein sequence ID" value="CAE7836790.1"/>
    <property type="molecule type" value="Genomic_DNA"/>
</dbReference>
<dbReference type="PROSITE" id="PS50103">
    <property type="entry name" value="ZF_C3H1"/>
    <property type="match status" value="1"/>
</dbReference>
<evidence type="ECO:0000256" key="5">
    <source>
        <dbReference type="SAM" id="MobiDB-lite"/>
    </source>
</evidence>
<feature type="compositionally biased region" description="Low complexity" evidence="5">
    <location>
        <begin position="134"/>
        <end position="153"/>
    </location>
</feature>
<sequence>MRVSAADSSFLPQPSQFASTILQYPEGDAASKDAEESPEKQPHPFGVQPQPLPVAALPDAAMVSKVEPEERAAEDADTALSEVPPELAPGKASKKEKKEKKDKKEKKKDKRAKKEKKEKSDPTTEAQPRESKRQAAPQVAVVAAQLDSSSSSSAEIEPIRSTPPSRDYKTHLCSEFLEGRCRKGSACPAAHSQSELRQPGEAAADFRRQVRSRTTRDGGGDMPPRGPGPPGPARQAIPGAHAMGVHHLMDPLMMGHPAIMTVPFMAPEMIHGPSHYHPMAMIVDPAMVMPKLKEKQEKKSKKGHREERDREREKQKRKAEKTADASTKRHDQEKRQQPKEKVAKHKAPLRPVLIHCLPSGTCF</sequence>
<feature type="compositionally biased region" description="Basic residues" evidence="5">
    <location>
        <begin position="92"/>
        <end position="114"/>
    </location>
</feature>
<feature type="compositionally biased region" description="Basic and acidic residues" evidence="5">
    <location>
        <begin position="29"/>
        <end position="42"/>
    </location>
</feature>
<dbReference type="Proteomes" id="UP000601435">
    <property type="component" value="Unassembled WGS sequence"/>
</dbReference>
<name>A0A812ZRQ2_9DINO</name>
<feature type="compositionally biased region" description="Basic and acidic residues" evidence="5">
    <location>
        <begin position="115"/>
        <end position="133"/>
    </location>
</feature>